<dbReference type="AlphaFoldDB" id="A0AAV5JY54"/>
<keyword evidence="3 6" id="KW-0378">Hydrolase</keyword>
<name>A0AAV5JY54_9ROSI</name>
<evidence type="ECO:0000256" key="5">
    <source>
        <dbReference type="ARBA" id="ARBA00023049"/>
    </source>
</evidence>
<evidence type="ECO:0000256" key="4">
    <source>
        <dbReference type="ARBA" id="ARBA00022833"/>
    </source>
</evidence>
<dbReference type="InterPro" id="IPR001915">
    <property type="entry name" value="Peptidase_M48"/>
</dbReference>
<protein>
    <recommendedName>
        <fullName evidence="8">Peptidase M48 domain-containing protein</fullName>
    </recommendedName>
</protein>
<comment type="similarity">
    <text evidence="6">Belongs to the peptidase M48 family.</text>
</comment>
<proteinExistence type="inferred from homology"/>
<evidence type="ECO:0000313" key="9">
    <source>
        <dbReference type="EMBL" id="GKV16312.1"/>
    </source>
</evidence>
<dbReference type="PANTHER" id="PTHR22726:SF1">
    <property type="entry name" value="METALLOENDOPEPTIDASE OMA1, MITOCHONDRIAL"/>
    <property type="match status" value="1"/>
</dbReference>
<comment type="cofactor">
    <cofactor evidence="6">
        <name>Zn(2+)</name>
        <dbReference type="ChEBI" id="CHEBI:29105"/>
    </cofactor>
    <text evidence="6">Binds 1 zinc ion per subunit.</text>
</comment>
<dbReference type="EMBL" id="BPVZ01000045">
    <property type="protein sequence ID" value="GKV16312.1"/>
    <property type="molecule type" value="Genomic_DNA"/>
</dbReference>
<keyword evidence="1 6" id="KW-0645">Protease</keyword>
<evidence type="ECO:0000256" key="2">
    <source>
        <dbReference type="ARBA" id="ARBA00022723"/>
    </source>
</evidence>
<feature type="transmembrane region" description="Helical" evidence="7">
    <location>
        <begin position="64"/>
        <end position="86"/>
    </location>
</feature>
<evidence type="ECO:0000259" key="8">
    <source>
        <dbReference type="Pfam" id="PF01435"/>
    </source>
</evidence>
<keyword evidence="7" id="KW-1133">Transmembrane helix</keyword>
<organism evidence="9 10">
    <name type="scientific">Rubroshorea leprosula</name>
    <dbReference type="NCBI Taxonomy" id="152421"/>
    <lineage>
        <taxon>Eukaryota</taxon>
        <taxon>Viridiplantae</taxon>
        <taxon>Streptophyta</taxon>
        <taxon>Embryophyta</taxon>
        <taxon>Tracheophyta</taxon>
        <taxon>Spermatophyta</taxon>
        <taxon>Magnoliopsida</taxon>
        <taxon>eudicotyledons</taxon>
        <taxon>Gunneridae</taxon>
        <taxon>Pentapetalae</taxon>
        <taxon>rosids</taxon>
        <taxon>malvids</taxon>
        <taxon>Malvales</taxon>
        <taxon>Dipterocarpaceae</taxon>
        <taxon>Rubroshorea</taxon>
    </lineage>
</organism>
<dbReference type="PANTHER" id="PTHR22726">
    <property type="entry name" value="METALLOENDOPEPTIDASE OMA1"/>
    <property type="match status" value="1"/>
</dbReference>
<evidence type="ECO:0000256" key="7">
    <source>
        <dbReference type="SAM" id="Phobius"/>
    </source>
</evidence>
<keyword evidence="7" id="KW-0812">Transmembrane</keyword>
<dbReference type="Proteomes" id="UP001054252">
    <property type="component" value="Unassembled WGS sequence"/>
</dbReference>
<dbReference type="InterPro" id="IPR051156">
    <property type="entry name" value="Mito/Outer_Membr_Metalloprot"/>
</dbReference>
<dbReference type="GO" id="GO:0004222">
    <property type="term" value="F:metalloendopeptidase activity"/>
    <property type="evidence" value="ECO:0007669"/>
    <property type="project" value="InterPro"/>
</dbReference>
<accession>A0AAV5JY54</accession>
<evidence type="ECO:0000313" key="10">
    <source>
        <dbReference type="Proteomes" id="UP001054252"/>
    </source>
</evidence>
<evidence type="ECO:0000256" key="3">
    <source>
        <dbReference type="ARBA" id="ARBA00022801"/>
    </source>
</evidence>
<dbReference type="Pfam" id="PF01435">
    <property type="entry name" value="Peptidase_M48"/>
    <property type="match status" value="1"/>
</dbReference>
<dbReference type="GO" id="GO:0051603">
    <property type="term" value="P:proteolysis involved in protein catabolic process"/>
    <property type="evidence" value="ECO:0007669"/>
    <property type="project" value="TreeGrafter"/>
</dbReference>
<keyword evidence="4 6" id="KW-0862">Zinc</keyword>
<keyword evidence="2" id="KW-0479">Metal-binding</keyword>
<evidence type="ECO:0000256" key="1">
    <source>
        <dbReference type="ARBA" id="ARBA00022670"/>
    </source>
</evidence>
<comment type="caution">
    <text evidence="9">The sequence shown here is derived from an EMBL/GenBank/DDBJ whole genome shotgun (WGS) entry which is preliminary data.</text>
</comment>
<evidence type="ECO:0000256" key="6">
    <source>
        <dbReference type="RuleBase" id="RU003983"/>
    </source>
</evidence>
<dbReference type="GO" id="GO:0016020">
    <property type="term" value="C:membrane"/>
    <property type="evidence" value="ECO:0007669"/>
    <property type="project" value="TreeGrafter"/>
</dbReference>
<keyword evidence="7" id="KW-0472">Membrane</keyword>
<sequence>MAFNRAKRMFDSFCRNSRSRISGFSLRSPHSPKLYFPVCTKGNRHNTIYERFYRFRGRDEDDQFYTVLGPWRFLLPVGVLVFGVAFHANSEYVPFWERIHFLNLSRNMELKIGKSAFMMVKRDSQALPATDPSSLRVKSISQDIIEALQRGFGHDEQAWSDFRHDASTENKFGEETEGQTCDSNEILDDKKIEQSIKNQQKKSESIPNFEGIQWEVLVVDDPSVNAACLPGGKIILFSGALKQYASDAELATIIAREVL</sequence>
<gene>
    <name evidence="9" type="ORF">SLEP1_g26970</name>
</gene>
<keyword evidence="5 6" id="KW-0482">Metalloprotease</keyword>
<reference evidence="9 10" key="1">
    <citation type="journal article" date="2021" name="Commun. Biol.">
        <title>The genome of Shorea leprosula (Dipterocarpaceae) highlights the ecological relevance of drought in aseasonal tropical rainforests.</title>
        <authorList>
            <person name="Ng K.K.S."/>
            <person name="Kobayashi M.J."/>
            <person name="Fawcett J.A."/>
            <person name="Hatakeyama M."/>
            <person name="Paape T."/>
            <person name="Ng C.H."/>
            <person name="Ang C.C."/>
            <person name="Tnah L.H."/>
            <person name="Lee C.T."/>
            <person name="Nishiyama T."/>
            <person name="Sese J."/>
            <person name="O'Brien M.J."/>
            <person name="Copetti D."/>
            <person name="Mohd Noor M.I."/>
            <person name="Ong R.C."/>
            <person name="Putra M."/>
            <person name="Sireger I.Z."/>
            <person name="Indrioko S."/>
            <person name="Kosugi Y."/>
            <person name="Izuno A."/>
            <person name="Isagi Y."/>
            <person name="Lee S.L."/>
            <person name="Shimizu K.K."/>
        </authorList>
    </citation>
    <scope>NUCLEOTIDE SEQUENCE [LARGE SCALE GENOMIC DNA]</scope>
    <source>
        <strain evidence="9">214</strain>
    </source>
</reference>
<feature type="domain" description="Peptidase M48" evidence="8">
    <location>
        <begin position="192"/>
        <end position="257"/>
    </location>
</feature>
<keyword evidence="10" id="KW-1185">Reference proteome</keyword>
<dbReference type="GO" id="GO:0046872">
    <property type="term" value="F:metal ion binding"/>
    <property type="evidence" value="ECO:0007669"/>
    <property type="project" value="UniProtKB-KW"/>
</dbReference>